<name>A0ACB6ZJY2_THEGA</name>
<reference evidence="1" key="1">
    <citation type="submission" date="2019-10" db="EMBL/GenBank/DDBJ databases">
        <authorList>
            <consortium name="DOE Joint Genome Institute"/>
            <person name="Kuo A."/>
            <person name="Miyauchi S."/>
            <person name="Kiss E."/>
            <person name="Drula E."/>
            <person name="Kohler A."/>
            <person name="Sanchez-Garcia M."/>
            <person name="Andreopoulos B."/>
            <person name="Barry K.W."/>
            <person name="Bonito G."/>
            <person name="Buee M."/>
            <person name="Carver A."/>
            <person name="Chen C."/>
            <person name="Cichocki N."/>
            <person name="Clum A."/>
            <person name="Culley D."/>
            <person name="Crous P.W."/>
            <person name="Fauchery L."/>
            <person name="Girlanda M."/>
            <person name="Hayes R."/>
            <person name="Keri Z."/>
            <person name="Labutti K."/>
            <person name="Lipzen A."/>
            <person name="Lombard V."/>
            <person name="Magnuson J."/>
            <person name="Maillard F."/>
            <person name="Morin E."/>
            <person name="Murat C."/>
            <person name="Nolan M."/>
            <person name="Ohm R."/>
            <person name="Pangilinan J."/>
            <person name="Pereira M."/>
            <person name="Perotto S."/>
            <person name="Peter M."/>
            <person name="Riley R."/>
            <person name="Sitrit Y."/>
            <person name="Stielow B."/>
            <person name="Szollosi G."/>
            <person name="Zifcakova L."/>
            <person name="Stursova M."/>
            <person name="Spatafora J.W."/>
            <person name="Tedersoo L."/>
            <person name="Vaario L.-M."/>
            <person name="Yamada A."/>
            <person name="Yan M."/>
            <person name="Wang P."/>
            <person name="Xu J."/>
            <person name="Bruns T."/>
            <person name="Baldrian P."/>
            <person name="Vilgalys R."/>
            <person name="Henrissat B."/>
            <person name="Grigoriev I.V."/>
            <person name="Hibbett D."/>
            <person name="Nagy L.G."/>
            <person name="Martin F.M."/>
        </authorList>
    </citation>
    <scope>NUCLEOTIDE SEQUENCE</scope>
    <source>
        <strain evidence="1">P2</strain>
    </source>
</reference>
<organism evidence="1 2">
    <name type="scientific">Thelephora ganbajun</name>
    <name type="common">Ganba fungus</name>
    <dbReference type="NCBI Taxonomy" id="370292"/>
    <lineage>
        <taxon>Eukaryota</taxon>
        <taxon>Fungi</taxon>
        <taxon>Dikarya</taxon>
        <taxon>Basidiomycota</taxon>
        <taxon>Agaricomycotina</taxon>
        <taxon>Agaricomycetes</taxon>
        <taxon>Thelephorales</taxon>
        <taxon>Thelephoraceae</taxon>
        <taxon>Thelephora</taxon>
    </lineage>
</organism>
<proteinExistence type="predicted"/>
<gene>
    <name evidence="1" type="ORF">BDM02DRAFT_3185912</name>
</gene>
<evidence type="ECO:0000313" key="1">
    <source>
        <dbReference type="EMBL" id="KAF9649824.1"/>
    </source>
</evidence>
<protein>
    <submittedName>
        <fullName evidence="1">Uncharacterized protein</fullName>
    </submittedName>
</protein>
<dbReference type="EMBL" id="MU117992">
    <property type="protein sequence ID" value="KAF9649824.1"/>
    <property type="molecule type" value="Genomic_DNA"/>
</dbReference>
<evidence type="ECO:0000313" key="2">
    <source>
        <dbReference type="Proteomes" id="UP000886501"/>
    </source>
</evidence>
<reference evidence="1" key="2">
    <citation type="journal article" date="2020" name="Nat. Commun.">
        <title>Large-scale genome sequencing of mycorrhizal fungi provides insights into the early evolution of symbiotic traits.</title>
        <authorList>
            <person name="Miyauchi S."/>
            <person name="Kiss E."/>
            <person name="Kuo A."/>
            <person name="Drula E."/>
            <person name="Kohler A."/>
            <person name="Sanchez-Garcia M."/>
            <person name="Morin E."/>
            <person name="Andreopoulos B."/>
            <person name="Barry K.W."/>
            <person name="Bonito G."/>
            <person name="Buee M."/>
            <person name="Carver A."/>
            <person name="Chen C."/>
            <person name="Cichocki N."/>
            <person name="Clum A."/>
            <person name="Culley D."/>
            <person name="Crous P.W."/>
            <person name="Fauchery L."/>
            <person name="Girlanda M."/>
            <person name="Hayes R.D."/>
            <person name="Keri Z."/>
            <person name="LaButti K."/>
            <person name="Lipzen A."/>
            <person name="Lombard V."/>
            <person name="Magnuson J."/>
            <person name="Maillard F."/>
            <person name="Murat C."/>
            <person name="Nolan M."/>
            <person name="Ohm R.A."/>
            <person name="Pangilinan J."/>
            <person name="Pereira M.F."/>
            <person name="Perotto S."/>
            <person name="Peter M."/>
            <person name="Pfister S."/>
            <person name="Riley R."/>
            <person name="Sitrit Y."/>
            <person name="Stielow J.B."/>
            <person name="Szollosi G."/>
            <person name="Zifcakova L."/>
            <person name="Stursova M."/>
            <person name="Spatafora J.W."/>
            <person name="Tedersoo L."/>
            <person name="Vaario L.M."/>
            <person name="Yamada A."/>
            <person name="Yan M."/>
            <person name="Wang P."/>
            <person name="Xu J."/>
            <person name="Bruns T."/>
            <person name="Baldrian P."/>
            <person name="Vilgalys R."/>
            <person name="Dunand C."/>
            <person name="Henrissat B."/>
            <person name="Grigoriev I.V."/>
            <person name="Hibbett D."/>
            <person name="Nagy L.G."/>
            <person name="Martin F.M."/>
        </authorList>
    </citation>
    <scope>NUCLEOTIDE SEQUENCE</scope>
    <source>
        <strain evidence="1">P2</strain>
    </source>
</reference>
<comment type="caution">
    <text evidence="1">The sequence shown here is derived from an EMBL/GenBank/DDBJ whole genome shotgun (WGS) entry which is preliminary data.</text>
</comment>
<keyword evidence="2" id="KW-1185">Reference proteome</keyword>
<sequence>MPPIVRDRSAKARVSAARERTPPSLDSSDDGIFAAAMQQLLIKHEQKKKDKSGRLLKELESETQAAIQEKALEVQGLWDEVNDLFQRFALDYAANEDKIRKLYEELEQETQRLHAHMEEKLATTIKRDKWRERNYIKGLTLTRKSCEGLSRFSGFFQRNPDLIPCLSKDFRLLVKEYEDLAD</sequence>
<dbReference type="Proteomes" id="UP000886501">
    <property type="component" value="Unassembled WGS sequence"/>
</dbReference>
<accession>A0ACB6ZJY2</accession>